<dbReference type="Proteomes" id="UP000239209">
    <property type="component" value="Unassembled WGS sequence"/>
</dbReference>
<proteinExistence type="predicted"/>
<dbReference type="PROSITE" id="PS51257">
    <property type="entry name" value="PROKAR_LIPOPROTEIN"/>
    <property type="match status" value="1"/>
</dbReference>
<dbReference type="EMBL" id="PVZG01000011">
    <property type="protein sequence ID" value="PRY27268.1"/>
    <property type="molecule type" value="Genomic_DNA"/>
</dbReference>
<organism evidence="3 4">
    <name type="scientific">Pseudosporangium ferrugineum</name>
    <dbReference type="NCBI Taxonomy" id="439699"/>
    <lineage>
        <taxon>Bacteria</taxon>
        <taxon>Bacillati</taxon>
        <taxon>Actinomycetota</taxon>
        <taxon>Actinomycetes</taxon>
        <taxon>Micromonosporales</taxon>
        <taxon>Micromonosporaceae</taxon>
        <taxon>Pseudosporangium</taxon>
    </lineage>
</organism>
<name>A0A2T0S1I4_9ACTN</name>
<comment type="caution">
    <text evidence="3">The sequence shown here is derived from an EMBL/GenBank/DDBJ whole genome shotgun (WGS) entry which is preliminary data.</text>
</comment>
<evidence type="ECO:0000256" key="2">
    <source>
        <dbReference type="SAM" id="SignalP"/>
    </source>
</evidence>
<keyword evidence="2" id="KW-0732">Signal</keyword>
<dbReference type="RefSeq" id="WP_158277809.1">
    <property type="nucleotide sequence ID" value="NZ_PVZG01000011.1"/>
</dbReference>
<protein>
    <submittedName>
        <fullName evidence="3">Uncharacterized protein</fullName>
    </submittedName>
</protein>
<feature type="region of interest" description="Disordered" evidence="1">
    <location>
        <begin position="88"/>
        <end position="111"/>
    </location>
</feature>
<dbReference type="AlphaFoldDB" id="A0A2T0S1I4"/>
<evidence type="ECO:0000256" key="1">
    <source>
        <dbReference type="SAM" id="MobiDB-lite"/>
    </source>
</evidence>
<feature type="signal peptide" evidence="2">
    <location>
        <begin position="1"/>
        <end position="24"/>
    </location>
</feature>
<accession>A0A2T0S1I4</accession>
<gene>
    <name evidence="3" type="ORF">CLV70_111235</name>
</gene>
<dbReference type="OrthoDB" id="3404755at2"/>
<evidence type="ECO:0000313" key="3">
    <source>
        <dbReference type="EMBL" id="PRY27268.1"/>
    </source>
</evidence>
<reference evidence="3 4" key="1">
    <citation type="submission" date="2018-03" db="EMBL/GenBank/DDBJ databases">
        <title>Genomic Encyclopedia of Archaeal and Bacterial Type Strains, Phase II (KMG-II): from individual species to whole genera.</title>
        <authorList>
            <person name="Goeker M."/>
        </authorList>
    </citation>
    <scope>NUCLEOTIDE SEQUENCE [LARGE SCALE GENOMIC DNA]</scope>
    <source>
        <strain evidence="3 4">DSM 45348</strain>
    </source>
</reference>
<feature type="chain" id="PRO_5015523174" evidence="2">
    <location>
        <begin position="25"/>
        <end position="203"/>
    </location>
</feature>
<sequence length="203" mass="20392">MLRNGRRRACALFALVVSGTGVLAGCGEPPAPPLTAPPPGPAGTVTASASAPGYPPVVVPTTLPTGVLPPTGLPNATLPTVPYTPPPVVTTPPTTSPATPAPPPAPKCTGGPSPAQIVAVVEGTAGIPDRELKVIDGPFCSGTWQFATIEIVARRGEEKYEPLFVVTTGSPAALQLVEAGTDVCSKRVRDDAPPGVRVRACGA</sequence>
<evidence type="ECO:0000313" key="4">
    <source>
        <dbReference type="Proteomes" id="UP000239209"/>
    </source>
</evidence>
<keyword evidence="4" id="KW-1185">Reference proteome</keyword>